<keyword evidence="7 9" id="KW-0460">Magnesium</keyword>
<feature type="active site" description="Proton acceptor" evidence="9">
    <location>
        <position position="126"/>
    </location>
</feature>
<dbReference type="GO" id="GO:0006002">
    <property type="term" value="P:fructose 6-phosphate metabolic process"/>
    <property type="evidence" value="ECO:0007669"/>
    <property type="project" value="InterPro"/>
</dbReference>
<dbReference type="InterPro" id="IPR012829">
    <property type="entry name" value="Phosphofructokinase_III"/>
</dbReference>
<dbReference type="PROSITE" id="PS00433">
    <property type="entry name" value="PHOSPHOFRUCTOKINASE"/>
    <property type="match status" value="1"/>
</dbReference>
<dbReference type="GO" id="GO:0005945">
    <property type="term" value="C:6-phosphofructokinase complex"/>
    <property type="evidence" value="ECO:0007669"/>
    <property type="project" value="TreeGrafter"/>
</dbReference>
<evidence type="ECO:0000313" key="11">
    <source>
        <dbReference type="EMBL" id="OIP40504.1"/>
    </source>
</evidence>
<dbReference type="UniPathway" id="UPA00109">
    <property type="reaction ID" value="UER00182"/>
</dbReference>
<keyword evidence="3 9" id="KW-0963">Cytoplasm</keyword>
<evidence type="ECO:0000256" key="8">
    <source>
        <dbReference type="ARBA" id="ARBA00023152"/>
    </source>
</evidence>
<evidence type="ECO:0000259" key="10">
    <source>
        <dbReference type="Pfam" id="PF00365"/>
    </source>
</evidence>
<feature type="site" description="Important for catalytic activity; stabilizes the transition state when the phosphoryl donor is PPi" evidence="9">
    <location>
        <position position="123"/>
    </location>
</feature>
<dbReference type="InterPro" id="IPR000023">
    <property type="entry name" value="Phosphofructokinase_dom"/>
</dbReference>
<evidence type="ECO:0000256" key="9">
    <source>
        <dbReference type="HAMAP-Rule" id="MF_01976"/>
    </source>
</evidence>
<comment type="subcellular location">
    <subcellularLocation>
        <location evidence="9">Cytoplasm</location>
    </subcellularLocation>
</comment>
<reference evidence="11 12" key="1">
    <citation type="journal article" date="2016" name="Environ. Microbiol.">
        <title>Genomic resolution of a cold subsurface aquifer community provides metabolic insights for novel microbes adapted to high CO concentrations.</title>
        <authorList>
            <person name="Probst A.J."/>
            <person name="Castelle C.J."/>
            <person name="Singh A."/>
            <person name="Brown C.T."/>
            <person name="Anantharaman K."/>
            <person name="Sharon I."/>
            <person name="Hug L.A."/>
            <person name="Burstein D."/>
            <person name="Emerson J.B."/>
            <person name="Thomas B.C."/>
            <person name="Banfield J.F."/>
        </authorList>
    </citation>
    <scope>NUCLEOTIDE SEQUENCE [LARGE SCALE GENOMIC DNA]</scope>
    <source>
        <strain evidence="11">CG2_30_40_21</strain>
    </source>
</reference>
<comment type="function">
    <text evidence="9">Catalyzes the phosphorylation of D-fructose 6-phosphate, the first committing step of glycolysis. Uses inorganic phosphate (PPi) as phosphoryl donor instead of ATP like common ATP-dependent phosphofructokinases (ATP-PFKs), which renders the reaction reversible, and can thus function both in glycolysis and gluconeogenesis. Consistently, PPi-PFK can replace the enzymes of both the forward (ATP-PFK) and reverse (fructose-bisphosphatase (FBPase)) reactions.</text>
</comment>
<dbReference type="STRING" id="1817895.AUJ95_04490"/>
<dbReference type="InterPro" id="IPR012003">
    <property type="entry name" value="ATP_PFK_prok-type"/>
</dbReference>
<dbReference type="EMBL" id="MNYI01000117">
    <property type="protein sequence ID" value="OIP40504.1"/>
    <property type="molecule type" value="Genomic_DNA"/>
</dbReference>
<dbReference type="Pfam" id="PF00365">
    <property type="entry name" value="PFK"/>
    <property type="match status" value="1"/>
</dbReference>
<dbReference type="PANTHER" id="PTHR13697">
    <property type="entry name" value="PHOSPHOFRUCTOKINASE"/>
    <property type="match status" value="1"/>
</dbReference>
<feature type="binding site" description="in other chain" evidence="9">
    <location>
        <position position="220"/>
    </location>
    <ligand>
        <name>substrate</name>
        <note>ligand shared between dimeric partners</note>
    </ligand>
</feature>
<comment type="caution">
    <text evidence="11">The sequence shown here is derived from an EMBL/GenBank/DDBJ whole genome shotgun (WGS) entry which is preliminary data.</text>
</comment>
<dbReference type="GO" id="GO:0048029">
    <property type="term" value="F:monosaccharide binding"/>
    <property type="evidence" value="ECO:0007669"/>
    <property type="project" value="TreeGrafter"/>
</dbReference>
<dbReference type="GO" id="GO:0061621">
    <property type="term" value="P:canonical glycolysis"/>
    <property type="evidence" value="ECO:0007669"/>
    <property type="project" value="TreeGrafter"/>
</dbReference>
<evidence type="ECO:0000313" key="12">
    <source>
        <dbReference type="Proteomes" id="UP000183085"/>
    </source>
</evidence>
<dbReference type="InterPro" id="IPR022953">
    <property type="entry name" value="ATP_PFK"/>
</dbReference>
<feature type="binding site" evidence="9">
    <location>
        <position position="10"/>
    </location>
    <ligand>
        <name>diphosphate</name>
        <dbReference type="ChEBI" id="CHEBI:33019"/>
    </ligand>
</feature>
<evidence type="ECO:0000256" key="7">
    <source>
        <dbReference type="ARBA" id="ARBA00022842"/>
    </source>
</evidence>
<dbReference type="SUPFAM" id="SSF53784">
    <property type="entry name" value="Phosphofructokinase"/>
    <property type="match status" value="1"/>
</dbReference>
<dbReference type="Gene3D" id="3.40.50.450">
    <property type="match status" value="1"/>
</dbReference>
<evidence type="ECO:0000256" key="5">
    <source>
        <dbReference type="ARBA" id="ARBA00022723"/>
    </source>
</evidence>
<keyword evidence="4 9" id="KW-0808">Transferase</keyword>
<dbReference type="InterPro" id="IPR035966">
    <property type="entry name" value="PKF_sf"/>
</dbReference>
<evidence type="ECO:0000256" key="6">
    <source>
        <dbReference type="ARBA" id="ARBA00022777"/>
    </source>
</evidence>
<dbReference type="Proteomes" id="UP000183085">
    <property type="component" value="Unassembled WGS sequence"/>
</dbReference>
<feature type="site" description="Important for catalytic activity and substrate specificity; stabilizes the transition state when the phosphoryl donor is PPi; prevents ATP from binding by mimicking the alpha-phosphate group of ATP" evidence="9">
    <location>
        <position position="102"/>
    </location>
</feature>
<comment type="catalytic activity">
    <reaction evidence="9">
        <text>beta-D-fructose 6-phosphate + diphosphate = beta-D-fructose 1,6-bisphosphate + phosphate + H(+)</text>
        <dbReference type="Rhea" id="RHEA:13613"/>
        <dbReference type="ChEBI" id="CHEBI:15378"/>
        <dbReference type="ChEBI" id="CHEBI:32966"/>
        <dbReference type="ChEBI" id="CHEBI:33019"/>
        <dbReference type="ChEBI" id="CHEBI:43474"/>
        <dbReference type="ChEBI" id="CHEBI:57634"/>
        <dbReference type="EC" id="2.7.1.90"/>
    </reaction>
</comment>
<evidence type="ECO:0000256" key="4">
    <source>
        <dbReference type="ARBA" id="ARBA00022679"/>
    </source>
</evidence>
<dbReference type="EC" id="2.7.1.90" evidence="9"/>
<feature type="binding site" evidence="9">
    <location>
        <position position="161"/>
    </location>
    <ligand>
        <name>substrate</name>
        <note>ligand shared between dimeric partners</note>
    </ligand>
</feature>
<dbReference type="GO" id="GO:0005524">
    <property type="term" value="F:ATP binding"/>
    <property type="evidence" value="ECO:0007669"/>
    <property type="project" value="InterPro"/>
</dbReference>
<dbReference type="Gene3D" id="3.40.50.460">
    <property type="entry name" value="Phosphofructokinase domain"/>
    <property type="match status" value="1"/>
</dbReference>
<dbReference type="GO" id="GO:0016208">
    <property type="term" value="F:AMP binding"/>
    <property type="evidence" value="ECO:0007669"/>
    <property type="project" value="TreeGrafter"/>
</dbReference>
<feature type="binding site" description="in other chain" evidence="9">
    <location>
        <begin position="124"/>
        <end position="126"/>
    </location>
    <ligand>
        <name>substrate</name>
        <note>ligand shared between dimeric partners</note>
    </ligand>
</feature>
<dbReference type="PIRSF" id="PIRSF000532">
    <property type="entry name" value="ATP_PFK_prok"/>
    <property type="match status" value="1"/>
</dbReference>
<dbReference type="NCBIfam" id="NF002872">
    <property type="entry name" value="PRK03202.1"/>
    <property type="match status" value="1"/>
</dbReference>
<dbReference type="GO" id="GO:0046872">
    <property type="term" value="F:metal ion binding"/>
    <property type="evidence" value="ECO:0007669"/>
    <property type="project" value="UniProtKB-KW"/>
</dbReference>
<evidence type="ECO:0000256" key="1">
    <source>
        <dbReference type="ARBA" id="ARBA00001946"/>
    </source>
</evidence>
<dbReference type="GO" id="GO:0070095">
    <property type="term" value="F:fructose-6-phosphate binding"/>
    <property type="evidence" value="ECO:0007669"/>
    <property type="project" value="TreeGrafter"/>
</dbReference>
<dbReference type="PRINTS" id="PR00476">
    <property type="entry name" value="PHFRCTKINASE"/>
</dbReference>
<dbReference type="GO" id="GO:0003872">
    <property type="term" value="F:6-phosphofructokinase activity"/>
    <property type="evidence" value="ECO:0007669"/>
    <property type="project" value="UniProtKB-UniRule"/>
</dbReference>
<gene>
    <name evidence="9" type="primary">pfp</name>
    <name evidence="11" type="ORF">AUJ95_04490</name>
</gene>
<keyword evidence="6 9" id="KW-0418">Kinase</keyword>
<accession>A0A1J5ECU2</accession>
<comment type="caution">
    <text evidence="9">Lacks conserved residue(s) required for the propagation of feature annotation.</text>
</comment>
<keyword evidence="5 9" id="KW-0479">Metal-binding</keyword>
<feature type="domain" description="Phosphofructokinase" evidence="10">
    <location>
        <begin position="2"/>
        <end position="295"/>
    </location>
</feature>
<comment type="activity regulation">
    <text evidence="9">Non-allosteric.</text>
</comment>
<dbReference type="GO" id="GO:0042802">
    <property type="term" value="F:identical protein binding"/>
    <property type="evidence" value="ECO:0007669"/>
    <property type="project" value="TreeGrafter"/>
</dbReference>
<evidence type="ECO:0000256" key="3">
    <source>
        <dbReference type="ARBA" id="ARBA00022490"/>
    </source>
</evidence>
<dbReference type="HAMAP" id="MF_01976">
    <property type="entry name" value="Phosphofructokinase_III"/>
    <property type="match status" value="1"/>
</dbReference>
<feature type="binding site" description="in other chain" evidence="9">
    <location>
        <begin position="269"/>
        <end position="272"/>
    </location>
    <ligand>
        <name>substrate</name>
        <note>ligand shared between dimeric partners</note>
    </ligand>
</feature>
<comment type="subunit">
    <text evidence="9">Homodimer or homotetramer.</text>
</comment>
<dbReference type="AlphaFoldDB" id="A0A1J5ECU2"/>
<evidence type="ECO:0000256" key="2">
    <source>
        <dbReference type="ARBA" id="ARBA00004679"/>
    </source>
</evidence>
<organism evidence="11 12">
    <name type="scientific">Candidatus Desantisbacteria bacterium CG2_30_40_21</name>
    <dbReference type="NCBI Taxonomy" id="1817895"/>
    <lineage>
        <taxon>Bacteria</taxon>
        <taxon>Candidatus Desantisiibacteriota</taxon>
    </lineage>
</organism>
<feature type="binding site" evidence="9">
    <location>
        <position position="101"/>
    </location>
    <ligand>
        <name>Mg(2+)</name>
        <dbReference type="ChEBI" id="CHEBI:18420"/>
        <note>catalytic</note>
    </ligand>
</feature>
<proteinExistence type="inferred from homology"/>
<feature type="binding site" evidence="9">
    <location>
        <position position="263"/>
    </location>
    <ligand>
        <name>substrate</name>
        <note>ligand shared between dimeric partners</note>
    </ligand>
</feature>
<sequence>MKIGILTGGGDCPGLNPAIRGAFMKAMDHGDDLFGVMDGWKGMINVNTRQLTLSDVEEIIGKGGTILGTSRTNPFKNDENDVPMVLENMKKFDALIAIGGEDTLGVASKLYKQYGTRVVGVPKTMDNDLSCTDYTFGFDTAVTVAVDALERLRDTGRSHRRIMVLEVMGRHAGWVALFTGIAGGADWILLPEIEPDIEKMCEHLRVIKQRKNYGIVVVSEGTKFAEIEGEQEVDAFGHVILKEKGIGEYTAKIIEEKTGIETRVAVIGHIQRGGAPTLFDRMLGTRVGVKAVELIHEGKFGQMACLVGNEITSAPLEAATSILKTVEQDWWKLAQTMFK</sequence>
<dbReference type="GO" id="GO:0030388">
    <property type="term" value="P:fructose 1,6-bisphosphate metabolic process"/>
    <property type="evidence" value="ECO:0007669"/>
    <property type="project" value="TreeGrafter"/>
</dbReference>
<dbReference type="PANTHER" id="PTHR13697:SF52">
    <property type="entry name" value="ATP-DEPENDENT 6-PHOSPHOFRUCTOKINASE 3"/>
    <property type="match status" value="1"/>
</dbReference>
<comment type="similarity">
    <text evidence="9">Belongs to the phosphofructokinase type A (PFKA) family. Mixed-substrate PFK group III subfamily.</text>
</comment>
<feature type="binding site" description="in other chain" evidence="9">
    <location>
        <begin position="168"/>
        <end position="170"/>
    </location>
    <ligand>
        <name>substrate</name>
        <note>ligand shared between dimeric partners</note>
    </ligand>
</feature>
<protein>
    <recommendedName>
        <fullName evidence="9">Pyrophosphate--fructose 6-phosphate 1-phosphotransferase</fullName>
        <ecNumber evidence="9">2.7.1.90</ecNumber>
    </recommendedName>
    <alternativeName>
        <fullName evidence="9">6-phosphofructokinase, pyrophosphate dependent</fullName>
    </alternativeName>
    <alternativeName>
        <fullName evidence="9">PPi-dependent phosphofructokinase</fullName>
        <shortName evidence="9">PPi-PFK</shortName>
    </alternativeName>
    <alternativeName>
        <fullName evidence="9">Pyrophosphate-dependent 6-phosphofructose-1-kinase</fullName>
    </alternativeName>
</protein>
<comment type="cofactor">
    <cofactor evidence="1 9">
        <name>Mg(2+)</name>
        <dbReference type="ChEBI" id="CHEBI:18420"/>
    </cofactor>
</comment>
<dbReference type="GO" id="GO:0047334">
    <property type="term" value="F:diphosphate-fructose-6-phosphate 1-phosphotransferase activity"/>
    <property type="evidence" value="ECO:0007669"/>
    <property type="project" value="UniProtKB-EC"/>
</dbReference>
<dbReference type="InterPro" id="IPR015912">
    <property type="entry name" value="Phosphofructokinase_CS"/>
</dbReference>
<comment type="pathway">
    <text evidence="2 9">Carbohydrate degradation; glycolysis; D-glyceraldehyde 3-phosphate and glycerone phosphate from D-glucose: step 3/4.</text>
</comment>
<name>A0A1J5ECU2_9BACT</name>
<keyword evidence="8 9" id="KW-0324">Glycolysis</keyword>